<proteinExistence type="predicted"/>
<dbReference type="Pfam" id="PF08872">
    <property type="entry name" value="KGK"/>
    <property type="match status" value="1"/>
</dbReference>
<sequence length="170" mass="19961">MNEENFRRLHCDDDIVIIEKDTFTVERLKELLSQNLKELVEKTSQHQTRSLNIKGLRLHHHQDIVASMAFLFYQYCWLSITDKSIKFDLSDIRFVIPPKGIECKLLSLENPKWIEGKVRFLADLKINEQYLADVTVEVEFSPQPTNLTEESTNEDRLDDLRAKLNQLNEA</sequence>
<evidence type="ECO:0000313" key="1">
    <source>
        <dbReference type="EMBL" id="MEA5518615.1"/>
    </source>
</evidence>
<comment type="caution">
    <text evidence="1">The sequence shown here is derived from an EMBL/GenBank/DDBJ whole genome shotgun (WGS) entry which is preliminary data.</text>
</comment>
<evidence type="ECO:0000313" key="2">
    <source>
        <dbReference type="Proteomes" id="UP001301728"/>
    </source>
</evidence>
<name>A0ABU5TUP0_9CYAN</name>
<accession>A0ABU5TUP0</accession>
<dbReference type="Proteomes" id="UP001301728">
    <property type="component" value="Unassembled WGS sequence"/>
</dbReference>
<dbReference type="RefSeq" id="WP_323275491.1">
    <property type="nucleotide sequence ID" value="NZ_JAYGHT010000012.1"/>
</dbReference>
<protein>
    <submittedName>
        <fullName evidence="1">KGK domain-containing protein</fullName>
    </submittedName>
</protein>
<dbReference type="InterPro" id="IPR014971">
    <property type="entry name" value="KGK"/>
</dbReference>
<keyword evidence="2" id="KW-1185">Reference proteome</keyword>
<gene>
    <name evidence="1" type="ORF">VB854_06595</name>
</gene>
<reference evidence="1 2" key="1">
    <citation type="submission" date="2023-12" db="EMBL/GenBank/DDBJ databases">
        <title>Baltic Sea Cyanobacteria.</title>
        <authorList>
            <person name="Delbaje E."/>
            <person name="Fewer D.P."/>
            <person name="Shishido T.K."/>
        </authorList>
    </citation>
    <scope>NUCLEOTIDE SEQUENCE [LARGE SCALE GENOMIC DNA]</scope>
    <source>
        <strain evidence="1 2">CCNP 1315</strain>
    </source>
</reference>
<organism evidence="1 2">
    <name type="scientific">Limnoraphis robusta CCNP1315</name>
    <dbReference type="NCBI Taxonomy" id="3110306"/>
    <lineage>
        <taxon>Bacteria</taxon>
        <taxon>Bacillati</taxon>
        <taxon>Cyanobacteriota</taxon>
        <taxon>Cyanophyceae</taxon>
        <taxon>Oscillatoriophycideae</taxon>
        <taxon>Oscillatoriales</taxon>
        <taxon>Sirenicapillariaceae</taxon>
        <taxon>Limnoraphis</taxon>
    </lineage>
</organism>
<dbReference type="EMBL" id="JAYGHT010000012">
    <property type="protein sequence ID" value="MEA5518615.1"/>
    <property type="molecule type" value="Genomic_DNA"/>
</dbReference>